<accession>A0A6B8KH22</accession>
<dbReference type="Proteomes" id="UP000309061">
    <property type="component" value="Chromosome"/>
</dbReference>
<feature type="domain" description="DUF7919" evidence="1">
    <location>
        <begin position="2"/>
        <end position="123"/>
    </location>
</feature>
<dbReference type="EMBL" id="CP046052">
    <property type="protein sequence ID" value="QGM47656.1"/>
    <property type="molecule type" value="Genomic_DNA"/>
</dbReference>
<evidence type="ECO:0000259" key="1">
    <source>
        <dbReference type="Pfam" id="PF25535"/>
    </source>
</evidence>
<dbReference type="AlphaFoldDB" id="A0A6B8KH22"/>
<reference evidence="2 3" key="1">
    <citation type="submission" date="2019-11" db="EMBL/GenBank/DDBJ databases">
        <title>The genome sequence of Methylocystis heyeri.</title>
        <authorList>
            <person name="Oshkin I.Y."/>
            <person name="Miroshnikov K."/>
            <person name="Dedysh S.N."/>
        </authorList>
    </citation>
    <scope>NUCLEOTIDE SEQUENCE [LARGE SCALE GENOMIC DNA]</scope>
    <source>
        <strain evidence="2 3">H2</strain>
    </source>
</reference>
<dbReference type="OrthoDB" id="6199469at2"/>
<evidence type="ECO:0000313" key="2">
    <source>
        <dbReference type="EMBL" id="QGM47656.1"/>
    </source>
</evidence>
<protein>
    <recommendedName>
        <fullName evidence="1">DUF7919 domain-containing protein</fullName>
    </recommendedName>
</protein>
<sequence length="169" mass="19436">MTYYEDLSEYSYHGGAFHRPGTWNVGWLGLGHEFQKAEPTKEVLDKLWRFCRISVAQMRGIHDCEFCGDDSYYAERDGEALLLGTSEIRVFSPTGKIYAAPTLIYHYIEHHNYRPPDEFIQALKDGLEPGSQEYFNKLKELGLEWNITSAPASKPKRFRLTPNPIKNGS</sequence>
<dbReference type="InterPro" id="IPR057679">
    <property type="entry name" value="DUF7919"/>
</dbReference>
<evidence type="ECO:0000313" key="3">
    <source>
        <dbReference type="Proteomes" id="UP000309061"/>
    </source>
</evidence>
<organism evidence="2 3">
    <name type="scientific">Methylocystis heyeri</name>
    <dbReference type="NCBI Taxonomy" id="391905"/>
    <lineage>
        <taxon>Bacteria</taxon>
        <taxon>Pseudomonadati</taxon>
        <taxon>Pseudomonadota</taxon>
        <taxon>Alphaproteobacteria</taxon>
        <taxon>Hyphomicrobiales</taxon>
        <taxon>Methylocystaceae</taxon>
        <taxon>Methylocystis</taxon>
    </lineage>
</organism>
<gene>
    <name evidence="2" type="ORF">H2LOC_019335</name>
</gene>
<name>A0A6B8KH22_9HYPH</name>
<dbReference type="RefSeq" id="WP_154331732.1">
    <property type="nucleotide sequence ID" value="NZ_CP046052.1"/>
</dbReference>
<dbReference type="Pfam" id="PF25535">
    <property type="entry name" value="DUF7919"/>
    <property type="match status" value="1"/>
</dbReference>
<proteinExistence type="predicted"/>
<keyword evidence="3" id="KW-1185">Reference proteome</keyword>
<dbReference type="KEGG" id="mhey:H2LOC_019335"/>